<evidence type="ECO:0000313" key="4">
    <source>
        <dbReference type="Proteomes" id="UP001293593"/>
    </source>
</evidence>
<organism evidence="3 4">
    <name type="scientific">Acacia crassicarpa</name>
    <name type="common">northern wattle</name>
    <dbReference type="NCBI Taxonomy" id="499986"/>
    <lineage>
        <taxon>Eukaryota</taxon>
        <taxon>Viridiplantae</taxon>
        <taxon>Streptophyta</taxon>
        <taxon>Embryophyta</taxon>
        <taxon>Tracheophyta</taxon>
        <taxon>Spermatophyta</taxon>
        <taxon>Magnoliopsida</taxon>
        <taxon>eudicotyledons</taxon>
        <taxon>Gunneridae</taxon>
        <taxon>Pentapetalae</taxon>
        <taxon>rosids</taxon>
        <taxon>fabids</taxon>
        <taxon>Fabales</taxon>
        <taxon>Fabaceae</taxon>
        <taxon>Caesalpinioideae</taxon>
        <taxon>mimosoid clade</taxon>
        <taxon>Acacieae</taxon>
        <taxon>Acacia</taxon>
    </lineage>
</organism>
<dbReference type="AlphaFoldDB" id="A0AAE1MQ75"/>
<accession>A0AAE1MQ75</accession>
<reference evidence="3" key="1">
    <citation type="submission" date="2023-10" db="EMBL/GenBank/DDBJ databases">
        <title>Chromosome-level genome of the transformable northern wattle, Acacia crassicarpa.</title>
        <authorList>
            <person name="Massaro I."/>
            <person name="Sinha N.R."/>
            <person name="Poethig S."/>
            <person name="Leichty A.R."/>
        </authorList>
    </citation>
    <scope>NUCLEOTIDE SEQUENCE</scope>
    <source>
        <strain evidence="3">Acra3RX</strain>
        <tissue evidence="3">Leaf</tissue>
    </source>
</reference>
<feature type="coiled-coil region" evidence="1">
    <location>
        <begin position="134"/>
        <end position="229"/>
    </location>
</feature>
<evidence type="ECO:0000313" key="3">
    <source>
        <dbReference type="EMBL" id="KAK4273879.1"/>
    </source>
</evidence>
<sequence>MAKKEISGFGNKSDNTMYPLCFGVSCAFFALQVISKPRFESERWFEIRSIMLQGSARLLGLLVWKVQKQSPDGGDRELKSAKREIENLKSLRREDAKANEKVVSIFATHEQSWLSERKRLHQHIGALMNELRIIQKKTEEAYELNKKLKEVEALVESKDKVLKEEEQKRKELEEKLTEAERNAEELRENAQREIKEHSSELRKQKTVFIGKLLEQKEESELMIQKLSMEVSKLHKDLEQKGRILSAMLKKARLDSAEKQMLIKEAKWSKARRKQAEQETEKWRAVSGGRYKRPPRVSKEPKHFSPLSDHYSLKSYKESVITGNEKHLEDWVKAEAQNYAAMIEQRHQLELEAFAEELSNKAEKIESFQWQLLRMELETKKLQSHVKGLIKDVAQLRHDKMKLETILLERDKEMTSPKEKLELQLKSSNCSKHNLLLPSQSSERAEDAILSELKRKSVEKEQEMKETLMVEYCKKEALSAEMKDSLVLKKSVSEVDSDAAENLASTSNSSNEASHFPGNMDLHAVEVFYKIKRLKQQLVLIDRLIGQQTNGEAKEINDDSNTNMMTYLSLASLLNKQVERYQSLQEKMDNLRKLMHENDLHATKGKTETLELFLEETFQVQRCTVTTGQKLAEIQSRMVSGFAGVTKEMEESSGIDTKRFADSIRNLLQEVQRGLEIRTARIIGDLEGTLPSCEGMVQLRR</sequence>
<keyword evidence="1" id="KW-0175">Coiled coil</keyword>
<proteinExistence type="predicted"/>
<dbReference type="Proteomes" id="UP001293593">
    <property type="component" value="Unassembled WGS sequence"/>
</dbReference>
<protein>
    <submittedName>
        <fullName evidence="3">Uncharacterized protein</fullName>
    </submittedName>
</protein>
<gene>
    <name evidence="3" type="ORF">QN277_017190</name>
</gene>
<feature type="region of interest" description="Disordered" evidence="2">
    <location>
        <begin position="278"/>
        <end position="304"/>
    </location>
</feature>
<name>A0AAE1MQ75_9FABA</name>
<dbReference type="PANTHER" id="PTHR47747">
    <property type="entry name" value="RIBONUCLEASE P PROTEIN SUBUNIT P38-LIKE PROTEIN"/>
    <property type="match status" value="1"/>
</dbReference>
<keyword evidence="4" id="KW-1185">Reference proteome</keyword>
<comment type="caution">
    <text evidence="3">The sequence shown here is derived from an EMBL/GenBank/DDBJ whole genome shotgun (WGS) entry which is preliminary data.</text>
</comment>
<evidence type="ECO:0000256" key="2">
    <source>
        <dbReference type="SAM" id="MobiDB-lite"/>
    </source>
</evidence>
<dbReference type="EMBL" id="JAWXYG010000004">
    <property type="protein sequence ID" value="KAK4273879.1"/>
    <property type="molecule type" value="Genomic_DNA"/>
</dbReference>
<dbReference type="PANTHER" id="PTHR47747:SF2">
    <property type="entry name" value="RIBONUCLEASE P PROTEIN SUBUNIT P38-LIKE PROTEIN"/>
    <property type="match status" value="1"/>
</dbReference>
<dbReference type="PROSITE" id="PS51257">
    <property type="entry name" value="PROKAR_LIPOPROTEIN"/>
    <property type="match status" value="1"/>
</dbReference>
<evidence type="ECO:0000256" key="1">
    <source>
        <dbReference type="SAM" id="Coils"/>
    </source>
</evidence>